<keyword evidence="2" id="KW-1185">Reference proteome</keyword>
<evidence type="ECO:0000313" key="1">
    <source>
        <dbReference type="EMBL" id="CAB3988401.1"/>
    </source>
</evidence>
<evidence type="ECO:0000313" key="2">
    <source>
        <dbReference type="Proteomes" id="UP001152795"/>
    </source>
</evidence>
<comment type="caution">
    <text evidence="1">The sequence shown here is derived from an EMBL/GenBank/DDBJ whole genome shotgun (WGS) entry which is preliminary data.</text>
</comment>
<dbReference type="EMBL" id="CACRXK020001319">
    <property type="protein sequence ID" value="CAB3988401.1"/>
    <property type="molecule type" value="Genomic_DNA"/>
</dbReference>
<proteinExistence type="predicted"/>
<dbReference type="OrthoDB" id="9978460at2759"/>
<dbReference type="Proteomes" id="UP001152795">
    <property type="component" value="Unassembled WGS sequence"/>
</dbReference>
<sequence length="68" mass="8163">MANDELMMDFQKLKENIRTFSNGEARIIDFDTKEPSKHIKLNSIKAEHLYFNFPLGLPTQLEIKRWYF</sequence>
<name>A0A7D9HTK1_PARCT</name>
<accession>A0A7D9HTK1</accession>
<gene>
    <name evidence="1" type="ORF">PACLA_8A018040</name>
</gene>
<protein>
    <submittedName>
        <fullName evidence="1">Uncharacterized protein</fullName>
    </submittedName>
</protein>
<organism evidence="1 2">
    <name type="scientific">Paramuricea clavata</name>
    <name type="common">Red gorgonian</name>
    <name type="synonym">Violescent sea-whip</name>
    <dbReference type="NCBI Taxonomy" id="317549"/>
    <lineage>
        <taxon>Eukaryota</taxon>
        <taxon>Metazoa</taxon>
        <taxon>Cnidaria</taxon>
        <taxon>Anthozoa</taxon>
        <taxon>Octocorallia</taxon>
        <taxon>Malacalcyonacea</taxon>
        <taxon>Plexauridae</taxon>
        <taxon>Paramuricea</taxon>
    </lineage>
</organism>
<dbReference type="AlphaFoldDB" id="A0A7D9HTK1"/>
<reference evidence="1" key="1">
    <citation type="submission" date="2020-04" db="EMBL/GenBank/DDBJ databases">
        <authorList>
            <person name="Alioto T."/>
            <person name="Alioto T."/>
            <person name="Gomez Garrido J."/>
        </authorList>
    </citation>
    <scope>NUCLEOTIDE SEQUENCE</scope>
    <source>
        <strain evidence="1">A484AB</strain>
    </source>
</reference>